<proteinExistence type="predicted"/>
<comment type="caution">
    <text evidence="1">The sequence shown here is derived from an EMBL/GenBank/DDBJ whole genome shotgun (WGS) entry which is preliminary data.</text>
</comment>
<reference evidence="1" key="1">
    <citation type="submission" date="2021-02" db="EMBL/GenBank/DDBJ databases">
        <authorList>
            <person name="Dougan E. K."/>
            <person name="Rhodes N."/>
            <person name="Thang M."/>
            <person name="Chan C."/>
        </authorList>
    </citation>
    <scope>NUCLEOTIDE SEQUENCE</scope>
</reference>
<keyword evidence="2" id="KW-1185">Reference proteome</keyword>
<evidence type="ECO:0008006" key="3">
    <source>
        <dbReference type="Google" id="ProtNLM"/>
    </source>
</evidence>
<dbReference type="EMBL" id="CAJNNV010031296">
    <property type="protein sequence ID" value="CAE8635503.1"/>
    <property type="molecule type" value="Genomic_DNA"/>
</dbReference>
<name>A0A813HC97_POLGL</name>
<accession>A0A813HC97</accession>
<organism evidence="1 2">
    <name type="scientific">Polarella glacialis</name>
    <name type="common">Dinoflagellate</name>
    <dbReference type="NCBI Taxonomy" id="89957"/>
    <lineage>
        <taxon>Eukaryota</taxon>
        <taxon>Sar</taxon>
        <taxon>Alveolata</taxon>
        <taxon>Dinophyceae</taxon>
        <taxon>Suessiales</taxon>
        <taxon>Suessiaceae</taxon>
        <taxon>Polarella</taxon>
    </lineage>
</organism>
<evidence type="ECO:0000313" key="2">
    <source>
        <dbReference type="Proteomes" id="UP000654075"/>
    </source>
</evidence>
<dbReference type="OMA" id="SEEWMAS"/>
<evidence type="ECO:0000313" key="1">
    <source>
        <dbReference type="EMBL" id="CAE8635503.1"/>
    </source>
</evidence>
<sequence>MRRLAEQQCARLISETHKLVACMRTHCLGLPHQVDEFWLRVVPSALHGAEALASCEGGWPTIQHRLNQAQYMVIKVLLGAESASLGAGGYGRAMLGVGMKARLGTRVAERIALVRARMLSQPMDSPIAEALLGASKVTGATWMDHAAAVSRGLGLIPDFTEHRPSIELLQKGGSSARLAVQSWKRSVVRPRVLSLEKAWLQQQSEEWMASGGLQGSLGRAWGFSTSVVRDALWSAVTWRYYWAWVVLRITGVFPWALWGRPDLPSMFGSCPLCGHLQAEAGHVILLCPGTAAMRAGGESWQWILGDAADLRELATKVRLVGRCLDQVAAEAGR</sequence>
<dbReference type="Proteomes" id="UP000654075">
    <property type="component" value="Unassembled WGS sequence"/>
</dbReference>
<protein>
    <recommendedName>
        <fullName evidence="3">Reverse transcriptase zinc-binding domain-containing protein</fullName>
    </recommendedName>
</protein>
<dbReference type="AlphaFoldDB" id="A0A813HC97"/>
<gene>
    <name evidence="1" type="ORF">PGLA1383_LOCUS51098</name>
</gene>